<sequence length="76" mass="9152">MLSFHMSDIGQNAWPSLLTVWHCRFSLWLLLSGRIPAAEFLLAHYMQLAWKKRWEWHSFRKRGFQGHHDSGKRDSR</sequence>
<dbReference type="Proteomes" id="UP000249829">
    <property type="component" value="Unassembled WGS sequence"/>
</dbReference>
<keyword evidence="2" id="KW-1185">Reference proteome</keyword>
<reference evidence="1 2" key="1">
    <citation type="submission" date="2018-02" db="EMBL/GenBank/DDBJ databases">
        <title>The genomes of Aspergillus section Nigri reveals drivers in fungal speciation.</title>
        <authorList>
            <consortium name="DOE Joint Genome Institute"/>
            <person name="Vesth T.C."/>
            <person name="Nybo J."/>
            <person name="Theobald S."/>
            <person name="Brandl J."/>
            <person name="Frisvad J.C."/>
            <person name="Nielsen K.F."/>
            <person name="Lyhne E.K."/>
            <person name="Kogle M.E."/>
            <person name="Kuo A."/>
            <person name="Riley R."/>
            <person name="Clum A."/>
            <person name="Nolan M."/>
            <person name="Lipzen A."/>
            <person name="Salamov A."/>
            <person name="Henrissat B."/>
            <person name="Wiebenga A."/>
            <person name="De vries R.P."/>
            <person name="Grigoriev I.V."/>
            <person name="Mortensen U.H."/>
            <person name="Andersen M.R."/>
            <person name="Baker S.E."/>
        </authorList>
    </citation>
    <scope>NUCLEOTIDE SEQUENCE [LARGE SCALE GENOMIC DNA]</scope>
    <source>
        <strain evidence="1 2">CBS 115571</strain>
    </source>
</reference>
<name>A0A2V5GX66_ASPV1</name>
<proteinExistence type="predicted"/>
<evidence type="ECO:0000313" key="1">
    <source>
        <dbReference type="EMBL" id="PYI13852.1"/>
    </source>
</evidence>
<gene>
    <name evidence="1" type="ORF">BO99DRAFT_39553</name>
</gene>
<accession>A0A2V5GX66</accession>
<protein>
    <submittedName>
        <fullName evidence="1">Uncharacterized protein</fullName>
    </submittedName>
</protein>
<evidence type="ECO:0000313" key="2">
    <source>
        <dbReference type="Proteomes" id="UP000249829"/>
    </source>
</evidence>
<organism evidence="1 2">
    <name type="scientific">Aspergillus violaceofuscus (strain CBS 115571)</name>
    <dbReference type="NCBI Taxonomy" id="1450538"/>
    <lineage>
        <taxon>Eukaryota</taxon>
        <taxon>Fungi</taxon>
        <taxon>Dikarya</taxon>
        <taxon>Ascomycota</taxon>
        <taxon>Pezizomycotina</taxon>
        <taxon>Eurotiomycetes</taxon>
        <taxon>Eurotiomycetidae</taxon>
        <taxon>Eurotiales</taxon>
        <taxon>Aspergillaceae</taxon>
        <taxon>Aspergillus</taxon>
    </lineage>
</organism>
<dbReference type="AlphaFoldDB" id="A0A2V5GX66"/>
<dbReference type="EMBL" id="KZ825228">
    <property type="protein sequence ID" value="PYI13852.1"/>
    <property type="molecule type" value="Genomic_DNA"/>
</dbReference>